<evidence type="ECO:0000313" key="3">
    <source>
        <dbReference type="Proteomes" id="UP000198604"/>
    </source>
</evidence>
<feature type="transmembrane region" description="Helical" evidence="1">
    <location>
        <begin position="27"/>
        <end position="43"/>
    </location>
</feature>
<accession>A0A0E3WFQ7</accession>
<dbReference type="STRING" id="1608583.BN1356_02292"/>
<feature type="transmembrane region" description="Helical" evidence="1">
    <location>
        <begin position="49"/>
        <end position="72"/>
    </location>
</feature>
<organism evidence="2 3">
    <name type="scientific">Streptococcus varani</name>
    <dbReference type="NCBI Taxonomy" id="1608583"/>
    <lineage>
        <taxon>Bacteria</taxon>
        <taxon>Bacillati</taxon>
        <taxon>Bacillota</taxon>
        <taxon>Bacilli</taxon>
        <taxon>Lactobacillales</taxon>
        <taxon>Streptococcaceae</taxon>
        <taxon>Streptococcus</taxon>
    </lineage>
</organism>
<feature type="transmembrane region" description="Helical" evidence="1">
    <location>
        <begin position="147"/>
        <end position="166"/>
    </location>
</feature>
<reference evidence="3" key="1">
    <citation type="submission" date="2015-03" db="EMBL/GenBank/DDBJ databases">
        <authorList>
            <person name="Urmite Genomes"/>
        </authorList>
    </citation>
    <scope>NUCLEOTIDE SEQUENCE [LARGE SCALE GENOMIC DNA]</scope>
    <source>
        <strain evidence="3">FF10</strain>
    </source>
</reference>
<evidence type="ECO:0000313" key="2">
    <source>
        <dbReference type="EMBL" id="CQR25947.1"/>
    </source>
</evidence>
<feature type="transmembrane region" description="Helical" evidence="1">
    <location>
        <begin position="84"/>
        <end position="106"/>
    </location>
</feature>
<dbReference type="PANTHER" id="PTHR20992">
    <property type="entry name" value="AT15442P-RELATED"/>
    <property type="match status" value="1"/>
</dbReference>
<keyword evidence="1" id="KW-1133">Transmembrane helix</keyword>
<dbReference type="Proteomes" id="UP000198604">
    <property type="component" value="Unassembled WGS sequence"/>
</dbReference>
<dbReference type="InterPro" id="IPR005240">
    <property type="entry name" value="DUF389"/>
</dbReference>
<gene>
    <name evidence="2" type="ORF">BN1356_02292</name>
</gene>
<dbReference type="AlphaFoldDB" id="A0A0E3WFQ7"/>
<feature type="transmembrane region" description="Helical" evidence="1">
    <location>
        <begin position="216"/>
        <end position="238"/>
    </location>
</feature>
<feature type="transmembrane region" description="Helical" evidence="1">
    <location>
        <begin position="118"/>
        <end position="135"/>
    </location>
</feature>
<proteinExistence type="predicted"/>
<dbReference type="EMBL" id="CTEN01000005">
    <property type="protein sequence ID" value="CQR25947.1"/>
    <property type="molecule type" value="Genomic_DNA"/>
</dbReference>
<keyword evidence="1" id="KW-0472">Membrane</keyword>
<dbReference type="PANTHER" id="PTHR20992:SF9">
    <property type="entry name" value="AT15442P-RELATED"/>
    <property type="match status" value="1"/>
</dbReference>
<keyword evidence="1" id="KW-0812">Transmembrane</keyword>
<feature type="transmembrane region" description="Helical" evidence="1">
    <location>
        <begin position="172"/>
        <end position="195"/>
    </location>
</feature>
<keyword evidence="3" id="KW-1185">Reference proteome</keyword>
<dbReference type="Pfam" id="PF04087">
    <property type="entry name" value="DUF389"/>
    <property type="match status" value="1"/>
</dbReference>
<evidence type="ECO:0000256" key="1">
    <source>
        <dbReference type="SAM" id="Phobius"/>
    </source>
</evidence>
<sequence>MDARPFYSTLEFRDKILSDTKLEKRDLVILMCAIFIACIGLNLNNSVVLIGAMLISPLMLPIVGMGLGFSIYDFHLIKKSFRLLTTEIGISLLVSIVYFYLSPISLASAELIARTSPNIWDVMIAIAGGIAGVIGSRKKEANNIVPGVAIATALMPPICTVGYGIVYGNLQYIIGASYLFLLNAAFIMLVTFIGSHLMRHKNASIDLSQISSRMKIGFVSLFVLLTIPSIFSAGSLVLDYTQREAMSQFVTDQFPTHTVLSKIYHKKTNLLEVTIMGEELSQEEIEEITSNQKDFGLESLQVKINQVAASGVDDQKFYQYIEQYIDSKLMQNNTNNEQIQDEVEVVKD</sequence>
<dbReference type="OrthoDB" id="9790659at2"/>
<protein>
    <submittedName>
        <fullName evidence="2">Membrane protein</fullName>
    </submittedName>
</protein>
<name>A0A0E3WFQ7_9STRE</name>
<dbReference type="RefSeq" id="WP_093651461.1">
    <property type="nucleotide sequence ID" value="NZ_CTEN01000005.1"/>
</dbReference>